<dbReference type="AlphaFoldDB" id="A0A9P3GJV0"/>
<gene>
    <name evidence="2" type="ORF">PsYK624_124570</name>
</gene>
<keyword evidence="3" id="KW-1185">Reference proteome</keyword>
<evidence type="ECO:0000313" key="2">
    <source>
        <dbReference type="EMBL" id="GJE96263.1"/>
    </source>
</evidence>
<evidence type="ECO:0000313" key="3">
    <source>
        <dbReference type="Proteomes" id="UP000703269"/>
    </source>
</evidence>
<feature type="compositionally biased region" description="Basic residues" evidence="1">
    <location>
        <begin position="70"/>
        <end position="81"/>
    </location>
</feature>
<proteinExistence type="predicted"/>
<reference evidence="2 3" key="1">
    <citation type="submission" date="2021-08" db="EMBL/GenBank/DDBJ databases">
        <title>Draft Genome Sequence of Phanerochaete sordida strain YK-624.</title>
        <authorList>
            <person name="Mori T."/>
            <person name="Dohra H."/>
            <person name="Suzuki T."/>
            <person name="Kawagishi H."/>
            <person name="Hirai H."/>
        </authorList>
    </citation>
    <scope>NUCLEOTIDE SEQUENCE [LARGE SCALE GENOMIC DNA]</scope>
    <source>
        <strain evidence="2 3">YK-624</strain>
    </source>
</reference>
<protein>
    <submittedName>
        <fullName evidence="2">Uncharacterized protein</fullName>
    </submittedName>
</protein>
<dbReference type="Proteomes" id="UP000703269">
    <property type="component" value="Unassembled WGS sequence"/>
</dbReference>
<accession>A0A9P3GJV0</accession>
<feature type="region of interest" description="Disordered" evidence="1">
    <location>
        <begin position="33"/>
        <end position="106"/>
    </location>
</feature>
<organism evidence="2 3">
    <name type="scientific">Phanerochaete sordida</name>
    <dbReference type="NCBI Taxonomy" id="48140"/>
    <lineage>
        <taxon>Eukaryota</taxon>
        <taxon>Fungi</taxon>
        <taxon>Dikarya</taxon>
        <taxon>Basidiomycota</taxon>
        <taxon>Agaricomycotina</taxon>
        <taxon>Agaricomycetes</taxon>
        <taxon>Polyporales</taxon>
        <taxon>Phanerochaetaceae</taxon>
        <taxon>Phanerochaete</taxon>
    </lineage>
</organism>
<evidence type="ECO:0000256" key="1">
    <source>
        <dbReference type="SAM" id="MobiDB-lite"/>
    </source>
</evidence>
<sequence length="106" mass="12127">MKVQFQDNFIDKLLGEDTYTRRSPRAKAKCKFKARVGFTRGPGPTSYLSRGPRKGPRQDDPLQGRPPSREKKKKKQRKQRRKPPEWGHQPGVARLLGSATRSEARG</sequence>
<comment type="caution">
    <text evidence="2">The sequence shown here is derived from an EMBL/GenBank/DDBJ whole genome shotgun (WGS) entry which is preliminary data.</text>
</comment>
<dbReference type="EMBL" id="BPQB01000057">
    <property type="protein sequence ID" value="GJE96263.1"/>
    <property type="molecule type" value="Genomic_DNA"/>
</dbReference>
<name>A0A9P3GJV0_9APHY</name>